<dbReference type="AlphaFoldDB" id="A0A2Z4TJH9"/>
<proteinExistence type="predicted"/>
<sequence length="42" mass="4663">MQGHPPVQMSWIDWVGSFELTQRLPASADAQRVPVVASFPIL</sequence>
<protein>
    <submittedName>
        <fullName evidence="1">Uncharacterized protein</fullName>
    </submittedName>
</protein>
<organism evidence="1">
    <name type="scientific">Vibrio cholerae serotype O1 biovar El Tor</name>
    <dbReference type="NCBI Taxonomy" id="686"/>
    <lineage>
        <taxon>Bacteria</taxon>
        <taxon>Pseudomonadati</taxon>
        <taxon>Pseudomonadota</taxon>
        <taxon>Gammaproteobacteria</taxon>
        <taxon>Vibrionales</taxon>
        <taxon>Vibrionaceae</taxon>
        <taxon>Vibrio</taxon>
    </lineage>
</organism>
<dbReference type="EMBL" id="MG950412">
    <property type="protein sequence ID" value="AWY70947.1"/>
    <property type="molecule type" value="Genomic_DNA"/>
</dbReference>
<accession>A0A2Z4TJH9</accession>
<evidence type="ECO:0000313" key="1">
    <source>
        <dbReference type="EMBL" id="AWY70947.1"/>
    </source>
</evidence>
<gene>
    <name evidence="1" type="ORF">orf00011</name>
</gene>
<name>A0A2Z4TJH9_VIBCE</name>
<reference evidence="1" key="1">
    <citation type="submission" date="2018-02" db="EMBL/GenBank/DDBJ databases">
        <authorList>
            <person name="Cohen D.B."/>
            <person name="Kent A.D."/>
        </authorList>
    </citation>
    <scope>NUCLEOTIDE SEQUENCE</scope>
    <source>
        <strain evidence="1">81</strain>
    </source>
</reference>